<organism evidence="3 4">
    <name type="scientific">Holothuria leucospilota</name>
    <name type="common">Black long sea cucumber</name>
    <name type="synonym">Mertensiothuria leucospilota</name>
    <dbReference type="NCBI Taxonomy" id="206669"/>
    <lineage>
        <taxon>Eukaryota</taxon>
        <taxon>Metazoa</taxon>
        <taxon>Echinodermata</taxon>
        <taxon>Eleutherozoa</taxon>
        <taxon>Echinozoa</taxon>
        <taxon>Holothuroidea</taxon>
        <taxon>Aspidochirotacea</taxon>
        <taxon>Aspidochirotida</taxon>
        <taxon>Holothuriidae</taxon>
        <taxon>Holothuria</taxon>
    </lineage>
</organism>
<accession>A0A9Q1CKC5</accession>
<feature type="signal peptide" evidence="2">
    <location>
        <begin position="1"/>
        <end position="18"/>
    </location>
</feature>
<evidence type="ECO:0000256" key="2">
    <source>
        <dbReference type="SAM" id="SignalP"/>
    </source>
</evidence>
<dbReference type="EMBL" id="JAIZAY010000002">
    <property type="protein sequence ID" value="KAJ8046818.1"/>
    <property type="molecule type" value="Genomic_DNA"/>
</dbReference>
<reference evidence="3" key="1">
    <citation type="submission" date="2021-10" db="EMBL/GenBank/DDBJ databases">
        <title>Tropical sea cucumber genome reveals ecological adaptation and Cuvierian tubules defense mechanism.</title>
        <authorList>
            <person name="Chen T."/>
        </authorList>
    </citation>
    <scope>NUCLEOTIDE SEQUENCE</scope>
    <source>
        <strain evidence="3">Nanhai2018</strain>
        <tissue evidence="3">Muscle</tissue>
    </source>
</reference>
<comment type="caution">
    <text evidence="3">The sequence shown here is derived from an EMBL/GenBank/DDBJ whole genome shotgun (WGS) entry which is preliminary data.</text>
</comment>
<evidence type="ECO:0000256" key="1">
    <source>
        <dbReference type="SAM" id="MobiDB-lite"/>
    </source>
</evidence>
<dbReference type="Proteomes" id="UP001152320">
    <property type="component" value="Chromosome 2"/>
</dbReference>
<evidence type="ECO:0000313" key="3">
    <source>
        <dbReference type="EMBL" id="KAJ8046818.1"/>
    </source>
</evidence>
<protein>
    <submittedName>
        <fullName evidence="3">Uncharacterized protein</fullName>
    </submittedName>
</protein>
<keyword evidence="2" id="KW-0732">Signal</keyword>
<feature type="chain" id="PRO_5040481128" evidence="2">
    <location>
        <begin position="19"/>
        <end position="182"/>
    </location>
</feature>
<sequence length="182" mass="20827">MPVIRLFVCLLALSCTVATKELFDNSKDTPKSLKQYIITKLTQEKTKQLENYLKKYSETLALLKKEGIFRKRDWLNDHYIPKGFGDVGDVGESDDASKEVTEFDPFGRGFWMDKPFLDLVDLSVETRDDLEDYNDGFGGWLPHPAQQPLDSQDQPQIQEGGFDHSGWGKFITKRTSGKREEA</sequence>
<proteinExistence type="predicted"/>
<gene>
    <name evidence="3" type="ORF">HOLleu_05619</name>
</gene>
<keyword evidence="4" id="KW-1185">Reference proteome</keyword>
<dbReference type="AlphaFoldDB" id="A0A9Q1CKC5"/>
<feature type="region of interest" description="Disordered" evidence="1">
    <location>
        <begin position="142"/>
        <end position="182"/>
    </location>
</feature>
<feature type="compositionally biased region" description="Polar residues" evidence="1">
    <location>
        <begin position="148"/>
        <end position="157"/>
    </location>
</feature>
<evidence type="ECO:0000313" key="4">
    <source>
        <dbReference type="Proteomes" id="UP001152320"/>
    </source>
</evidence>
<name>A0A9Q1CKC5_HOLLE</name>